<dbReference type="Pfam" id="PF12560">
    <property type="entry name" value="RAG1_imp_bd"/>
    <property type="match status" value="1"/>
</dbReference>
<comment type="caution">
    <text evidence="2">The sequence shown here is derived from an EMBL/GenBank/DDBJ whole genome shotgun (WGS) entry which is preliminary data.</text>
</comment>
<evidence type="ECO:0000259" key="1">
    <source>
        <dbReference type="Pfam" id="PF12560"/>
    </source>
</evidence>
<dbReference type="Proteomes" id="UP000596742">
    <property type="component" value="Unassembled WGS sequence"/>
</dbReference>
<protein>
    <recommendedName>
        <fullName evidence="1">RAG1 importin-binding domain-containing protein</fullName>
    </recommendedName>
</protein>
<evidence type="ECO:0000313" key="3">
    <source>
        <dbReference type="Proteomes" id="UP000596742"/>
    </source>
</evidence>
<feature type="domain" description="RAG1 importin-binding" evidence="1">
    <location>
        <begin position="47"/>
        <end position="132"/>
    </location>
</feature>
<organism evidence="2 3">
    <name type="scientific">Mytilus galloprovincialis</name>
    <name type="common">Mediterranean mussel</name>
    <dbReference type="NCBI Taxonomy" id="29158"/>
    <lineage>
        <taxon>Eukaryota</taxon>
        <taxon>Metazoa</taxon>
        <taxon>Spiralia</taxon>
        <taxon>Lophotrochozoa</taxon>
        <taxon>Mollusca</taxon>
        <taxon>Bivalvia</taxon>
        <taxon>Autobranchia</taxon>
        <taxon>Pteriomorphia</taxon>
        <taxon>Mytilida</taxon>
        <taxon>Mytiloidea</taxon>
        <taxon>Mytilidae</taxon>
        <taxon>Mytilinae</taxon>
        <taxon>Mytilus</taxon>
    </lineage>
</organism>
<dbReference type="EMBL" id="UYJE01006612">
    <property type="protein sequence ID" value="VDI47395.1"/>
    <property type="molecule type" value="Genomic_DNA"/>
</dbReference>
<proteinExistence type="predicted"/>
<sequence>MAGLQSAVLIECSDELKKHMDKLNTFCRLCHKVISKPYNKLSFAREILTLFGINVEGEPKEIFPLYFCHTCARHLYRYRSGTDISSLQTLQSIKLKVYLPHSKDCVICFINEPSAKGRPKKRKLKHVNNENQDSIDHECDISENMSQDWGLTDEGEITVNFGNANQTTDVMLLLKHIQHVISSSSKEQHEDFFSKFLDLLPTDSLSVLCECLGRKQKQSISRDADSFFLMYKDMEAMSSFDIFDWLKKRDQSVTAYLLGLAGCDVNALEKKSQRCSHSITCSRTHILFMQQKFYFPSIILSKPHIICHDRKQGCC</sequence>
<evidence type="ECO:0000313" key="2">
    <source>
        <dbReference type="EMBL" id="VDI47395.1"/>
    </source>
</evidence>
<dbReference type="OrthoDB" id="10340818at2759"/>
<dbReference type="AlphaFoldDB" id="A0A8B6FAW9"/>
<accession>A0A8B6FAW9</accession>
<keyword evidence="3" id="KW-1185">Reference proteome</keyword>
<name>A0A8B6FAW9_MYTGA</name>
<dbReference type="InterPro" id="IPR035714">
    <property type="entry name" value="RAG1_imp-bd"/>
</dbReference>
<reference evidence="2" key="1">
    <citation type="submission" date="2018-11" db="EMBL/GenBank/DDBJ databases">
        <authorList>
            <person name="Alioto T."/>
            <person name="Alioto T."/>
        </authorList>
    </citation>
    <scope>NUCLEOTIDE SEQUENCE</scope>
</reference>
<gene>
    <name evidence="2" type="ORF">MGAL_10B059375</name>
</gene>